<evidence type="ECO:0000256" key="5">
    <source>
        <dbReference type="ARBA" id="ARBA00022801"/>
    </source>
</evidence>
<dbReference type="InterPro" id="IPR036702">
    <property type="entry name" value="ComB-like_sf"/>
</dbReference>
<gene>
    <name evidence="8" type="ORF">GCM10023094_42770</name>
</gene>
<evidence type="ECO:0000313" key="8">
    <source>
        <dbReference type="EMBL" id="GAA4486429.1"/>
    </source>
</evidence>
<dbReference type="Gene3D" id="3.90.1560.10">
    <property type="entry name" value="ComB-like"/>
    <property type="match status" value="1"/>
</dbReference>
<evidence type="ECO:0000256" key="4">
    <source>
        <dbReference type="ARBA" id="ARBA00021948"/>
    </source>
</evidence>
<reference evidence="9" key="1">
    <citation type="journal article" date="2019" name="Int. J. Syst. Evol. Microbiol.">
        <title>The Global Catalogue of Microorganisms (GCM) 10K type strain sequencing project: providing services to taxonomists for standard genome sequencing and annotation.</title>
        <authorList>
            <consortium name="The Broad Institute Genomics Platform"/>
            <consortium name="The Broad Institute Genome Sequencing Center for Infectious Disease"/>
            <person name="Wu L."/>
            <person name="Ma J."/>
        </authorList>
    </citation>
    <scope>NUCLEOTIDE SEQUENCE [LARGE SCALE GENOMIC DNA]</scope>
    <source>
        <strain evidence="9">JCM 32206</strain>
    </source>
</reference>
<name>A0ABP8PHR0_9NOCA</name>
<evidence type="ECO:0000256" key="7">
    <source>
        <dbReference type="ARBA" id="ARBA00033711"/>
    </source>
</evidence>
<protein>
    <recommendedName>
        <fullName evidence="4">Probable 2-phosphosulfolactate phosphatase</fullName>
        <ecNumber evidence="3">3.1.3.71</ecNumber>
    </recommendedName>
</protein>
<keyword evidence="9" id="KW-1185">Reference proteome</keyword>
<evidence type="ECO:0000256" key="2">
    <source>
        <dbReference type="ARBA" id="ARBA00009997"/>
    </source>
</evidence>
<dbReference type="Pfam" id="PF04029">
    <property type="entry name" value="2-ph_phosp"/>
    <property type="match status" value="1"/>
</dbReference>
<dbReference type="EMBL" id="BAABFB010000066">
    <property type="protein sequence ID" value="GAA4486429.1"/>
    <property type="molecule type" value="Genomic_DNA"/>
</dbReference>
<evidence type="ECO:0000313" key="9">
    <source>
        <dbReference type="Proteomes" id="UP001501183"/>
    </source>
</evidence>
<dbReference type="PANTHER" id="PTHR37311:SF1">
    <property type="entry name" value="2-PHOSPHOSULFOLACTATE PHOSPHATASE-RELATED"/>
    <property type="match status" value="1"/>
</dbReference>
<sequence length="255" mass="25989">MHPEHRQTDHRIRFDWGREGAAAVVPGCAVAVVVDVLTFSTTLTVAIEAGAVVYPYRWDPAAAAGYAAERDATVAVGRSQAAPGRPSLSPASIRRANGVRRLVLPSPNGSALAFALADAGVAVVGACLRNATAVARWVTAHTAGPVAVIAAGERWPDGALRPAVEDLWGAGAVLRVLAAADPDGCSPESLAAVAAFDAASPSIDARLRDSASGRELAAKGFAGDVGIAAELDTTTVVPLLRDAAFVDASTEGPDR</sequence>
<dbReference type="InterPro" id="IPR005238">
    <property type="entry name" value="ComB-like"/>
</dbReference>
<comment type="catalytic activity">
    <reaction evidence="7">
        <text>(2R)-O-phospho-3-sulfolactate + H2O = (2R)-3-sulfolactate + phosphate</text>
        <dbReference type="Rhea" id="RHEA:23416"/>
        <dbReference type="ChEBI" id="CHEBI:15377"/>
        <dbReference type="ChEBI" id="CHEBI:15597"/>
        <dbReference type="ChEBI" id="CHEBI:43474"/>
        <dbReference type="ChEBI" id="CHEBI:58738"/>
        <dbReference type="EC" id="3.1.3.71"/>
    </reaction>
</comment>
<dbReference type="RefSeq" id="WP_345350695.1">
    <property type="nucleotide sequence ID" value="NZ_BAABFB010000066.1"/>
</dbReference>
<evidence type="ECO:0000256" key="3">
    <source>
        <dbReference type="ARBA" id="ARBA00012953"/>
    </source>
</evidence>
<keyword evidence="5" id="KW-0378">Hydrolase</keyword>
<dbReference type="SUPFAM" id="SSF142823">
    <property type="entry name" value="ComB-like"/>
    <property type="match status" value="1"/>
</dbReference>
<comment type="caution">
    <text evidence="8">The sequence shown here is derived from an EMBL/GenBank/DDBJ whole genome shotgun (WGS) entry which is preliminary data.</text>
</comment>
<dbReference type="EC" id="3.1.3.71" evidence="3"/>
<comment type="cofactor">
    <cofactor evidence="1">
        <name>Mg(2+)</name>
        <dbReference type="ChEBI" id="CHEBI:18420"/>
    </cofactor>
</comment>
<proteinExistence type="inferred from homology"/>
<accession>A0ABP8PHR0</accession>
<evidence type="ECO:0000256" key="1">
    <source>
        <dbReference type="ARBA" id="ARBA00001946"/>
    </source>
</evidence>
<dbReference type="PANTHER" id="PTHR37311">
    <property type="entry name" value="2-PHOSPHOSULFOLACTATE PHOSPHATASE-RELATED"/>
    <property type="match status" value="1"/>
</dbReference>
<keyword evidence="6" id="KW-0460">Magnesium</keyword>
<evidence type="ECO:0000256" key="6">
    <source>
        <dbReference type="ARBA" id="ARBA00022842"/>
    </source>
</evidence>
<comment type="similarity">
    <text evidence="2">Belongs to the ComB family.</text>
</comment>
<dbReference type="Proteomes" id="UP001501183">
    <property type="component" value="Unassembled WGS sequence"/>
</dbReference>
<organism evidence="8 9">
    <name type="scientific">Rhodococcus olei</name>
    <dbReference type="NCBI Taxonomy" id="2161675"/>
    <lineage>
        <taxon>Bacteria</taxon>
        <taxon>Bacillati</taxon>
        <taxon>Actinomycetota</taxon>
        <taxon>Actinomycetes</taxon>
        <taxon>Mycobacteriales</taxon>
        <taxon>Nocardiaceae</taxon>
        <taxon>Rhodococcus</taxon>
    </lineage>
</organism>